<dbReference type="Gene3D" id="3.10.450.50">
    <property type="match status" value="1"/>
</dbReference>
<evidence type="ECO:0000259" key="1">
    <source>
        <dbReference type="Pfam" id="PF13577"/>
    </source>
</evidence>
<dbReference type="SUPFAM" id="SSF54427">
    <property type="entry name" value="NTF2-like"/>
    <property type="match status" value="1"/>
</dbReference>
<evidence type="ECO:0000313" key="2">
    <source>
        <dbReference type="EMBL" id="MBB3149576.1"/>
    </source>
</evidence>
<protein>
    <submittedName>
        <fullName evidence="2">3-phenylpropionate/cinnamic acid dioxygenase small subunit</fullName>
    </submittedName>
</protein>
<evidence type="ECO:0000313" key="3">
    <source>
        <dbReference type="Proteomes" id="UP000554520"/>
    </source>
</evidence>
<proteinExistence type="predicted"/>
<dbReference type="AlphaFoldDB" id="A0A839UEY3"/>
<keyword evidence="2" id="KW-0560">Oxidoreductase</keyword>
<keyword evidence="2" id="KW-0223">Dioxygenase</keyword>
<keyword evidence="3" id="KW-1185">Reference proteome</keyword>
<dbReference type="Proteomes" id="UP000554520">
    <property type="component" value="Unassembled WGS sequence"/>
</dbReference>
<comment type="caution">
    <text evidence="2">The sequence shown here is derived from an EMBL/GenBank/DDBJ whole genome shotgun (WGS) entry which is preliminary data.</text>
</comment>
<feature type="non-terminal residue" evidence="2">
    <location>
        <position position="1"/>
    </location>
</feature>
<dbReference type="Pfam" id="PF13577">
    <property type="entry name" value="SnoaL_4"/>
    <property type="match status" value="1"/>
</dbReference>
<feature type="domain" description="SnoaL-like" evidence="1">
    <location>
        <begin position="3"/>
        <end position="80"/>
    </location>
</feature>
<accession>A0A839UEY3</accession>
<dbReference type="InterPro" id="IPR037401">
    <property type="entry name" value="SnoaL-like"/>
</dbReference>
<dbReference type="InterPro" id="IPR032710">
    <property type="entry name" value="NTF2-like_dom_sf"/>
</dbReference>
<gene>
    <name evidence="2" type="ORF">FHS21_006030</name>
</gene>
<name>A0A839UEY3_9HYPH</name>
<sequence length="96" mass="11206">SVDEFVTTSARYLEGARTIHQVHNAEMERVSDNRVAAIWSTEDYLVFPPADDTRPSSIHGYGHYYETWVLENGQWRIAKLELRRTILEIMPKELVQ</sequence>
<dbReference type="EMBL" id="JACHXN010000036">
    <property type="protein sequence ID" value="MBB3149576.1"/>
    <property type="molecule type" value="Genomic_DNA"/>
</dbReference>
<dbReference type="RefSeq" id="WP_183665443.1">
    <property type="nucleotide sequence ID" value="NZ_JACHXN010000036.1"/>
</dbReference>
<dbReference type="GO" id="GO:0051213">
    <property type="term" value="F:dioxygenase activity"/>
    <property type="evidence" value="ECO:0007669"/>
    <property type="project" value="UniProtKB-KW"/>
</dbReference>
<reference evidence="2 3" key="1">
    <citation type="submission" date="2020-08" db="EMBL/GenBank/DDBJ databases">
        <title>Genomic Encyclopedia of Type Strains, Phase III (KMG-III): the genomes of soil and plant-associated and newly described type strains.</title>
        <authorList>
            <person name="Whitman W."/>
        </authorList>
    </citation>
    <scope>NUCLEOTIDE SEQUENCE [LARGE SCALE GENOMIC DNA]</scope>
    <source>
        <strain evidence="2 3">CECT 7015</strain>
    </source>
</reference>
<organism evidence="2 3">
    <name type="scientific">Phyllobacterium trifolii</name>
    <dbReference type="NCBI Taxonomy" id="300193"/>
    <lineage>
        <taxon>Bacteria</taxon>
        <taxon>Pseudomonadati</taxon>
        <taxon>Pseudomonadota</taxon>
        <taxon>Alphaproteobacteria</taxon>
        <taxon>Hyphomicrobiales</taxon>
        <taxon>Phyllobacteriaceae</taxon>
        <taxon>Phyllobacterium</taxon>
    </lineage>
</organism>